<name>A0A8B8B9J1_CRAVI</name>
<evidence type="ECO:0000259" key="4">
    <source>
        <dbReference type="PROSITE" id="PS50871"/>
    </source>
</evidence>
<evidence type="ECO:0000256" key="1">
    <source>
        <dbReference type="PROSITE-ProRule" id="PRU00325"/>
    </source>
</evidence>
<dbReference type="GO" id="GO:0008270">
    <property type="term" value="F:zinc ion binding"/>
    <property type="evidence" value="ECO:0007669"/>
    <property type="project" value="UniProtKB-KW"/>
</dbReference>
<sequence length="883" mass="99418">MKMNFLLFFYVVVRAISAELVAESSLLTGNACPKLSTVLQEILNRESLLRFTMTQKVLNLMVDVADSKKEDALISEKLKRLSTEIQALKADNQKQREEISNLNQKIGELQTSQMEGKTKLLSHLEDYQTFSLTVNETLQSIQENQSAGYITLMDVKNKSGMLITNLKDGVKELKVETRNQAEDVKEAKNLLMKIKVQSVDELVRNLTNVAENMQQLENENKKQNTEINGLEKEHTNFKKDILQIQTQQSDGNNDVLLLKESHLKLSNAVNETLTDIWQNLTGNDNQLRDKIARLHPVEITGNYAFYSQLSTSITNGYVVFNNCKTNEGSAYDEMTGIFTCKYSGTYAFSWTIATSGHRYTEAELLVNDEVIGSSGTDSRPSRDTADTSTGFVACNLGVGDKVRIRVNGTADGNYSTFSGWRLPDEGSKSLGEKEISKGYKYFCERYVTNITIHSAVNGCVVKGKCHRSQRKNESPHDIEILLLDGPSVERSSCSCTFGQSGHCGHVTGLLYTLAHMKSSNMKYIPSDVLKTSLPQTWHVPRGEKLCGSSADNVIVHGYNAKLPQQPRGLRSTLYNPITSHAPQIFDLCSRVSVVDKNCLLLSVVNIDGKGDCEYISTPFGKFPKGSPLAVQQKLSPHYVLNILDAGEFPFLPVENFMKQQLNVILDEKRDGSFSSIFVSEEDCHHIEEMTRLQGDSSQWHAIRRDRITASVSGDIVKRRADYGPLIGRLKTTKKVVTESMRHGLSFEAVAAEAFVKLQDGNVNIYPCGIIVSPYAPWLAATPDRKVYNPTMDPPYGLLEIKCPVKPLEDCIYLKKDDGVLKLKRNHNYYYQVMMQLAVTGLTWCFFFVWHCDNSHLEVIEFDADEWQVMKNRIDAFYFDYFLE</sequence>
<reference evidence="7" key="1">
    <citation type="submission" date="2025-08" db="UniProtKB">
        <authorList>
            <consortium name="RefSeq"/>
        </authorList>
    </citation>
    <scope>IDENTIFICATION</scope>
    <source>
        <tissue evidence="7">Whole sample</tissue>
    </source>
</reference>
<accession>A0A8B8B9J1</accession>
<gene>
    <name evidence="7" type="primary">LOC111108471</name>
</gene>
<protein>
    <submittedName>
        <fullName evidence="7">Uncharacterized protein LOC111108471 isoform X1</fullName>
    </submittedName>
</protein>
<dbReference type="Proteomes" id="UP000694844">
    <property type="component" value="Chromosome 8"/>
</dbReference>
<dbReference type="KEGG" id="cvn:111108471"/>
<dbReference type="InterPro" id="IPR001073">
    <property type="entry name" value="C1q_dom"/>
</dbReference>
<keyword evidence="1" id="KW-0862">Zinc</keyword>
<dbReference type="Gene3D" id="2.60.120.40">
    <property type="match status" value="1"/>
</dbReference>
<keyword evidence="3" id="KW-0732">Signal</keyword>
<dbReference type="SMART" id="SM00110">
    <property type="entry name" value="C1Q"/>
    <property type="match status" value="1"/>
</dbReference>
<dbReference type="Pfam" id="PF00386">
    <property type="entry name" value="C1q"/>
    <property type="match status" value="1"/>
</dbReference>
<organism evidence="6 7">
    <name type="scientific">Crassostrea virginica</name>
    <name type="common">Eastern oyster</name>
    <dbReference type="NCBI Taxonomy" id="6565"/>
    <lineage>
        <taxon>Eukaryota</taxon>
        <taxon>Metazoa</taxon>
        <taxon>Spiralia</taxon>
        <taxon>Lophotrochozoa</taxon>
        <taxon>Mollusca</taxon>
        <taxon>Bivalvia</taxon>
        <taxon>Autobranchia</taxon>
        <taxon>Pteriomorphia</taxon>
        <taxon>Ostreida</taxon>
        <taxon>Ostreoidea</taxon>
        <taxon>Ostreidae</taxon>
        <taxon>Crassostrea</taxon>
    </lineage>
</organism>
<dbReference type="InterPro" id="IPR011604">
    <property type="entry name" value="PDDEXK-like_dom_sf"/>
</dbReference>
<dbReference type="PRINTS" id="PR00007">
    <property type="entry name" value="COMPLEMNTC1Q"/>
</dbReference>
<evidence type="ECO:0000256" key="2">
    <source>
        <dbReference type="SAM" id="Coils"/>
    </source>
</evidence>
<dbReference type="RefSeq" id="XP_022300090.1">
    <property type="nucleotide sequence ID" value="XM_022444382.1"/>
</dbReference>
<feature type="chain" id="PRO_5034955983" evidence="3">
    <location>
        <begin position="19"/>
        <end position="883"/>
    </location>
</feature>
<dbReference type="InterPro" id="IPR011335">
    <property type="entry name" value="Restrct_endonuc-II-like"/>
</dbReference>
<keyword evidence="6" id="KW-1185">Reference proteome</keyword>
<dbReference type="InterPro" id="IPR051703">
    <property type="entry name" value="NF-kappa-B_Signaling_Reg"/>
</dbReference>
<dbReference type="AlphaFoldDB" id="A0A8B8B9J1"/>
<dbReference type="GO" id="GO:0006281">
    <property type="term" value="P:DNA repair"/>
    <property type="evidence" value="ECO:0007669"/>
    <property type="project" value="UniProtKB-ARBA"/>
</dbReference>
<proteinExistence type="predicted"/>
<dbReference type="Pfam" id="PF09588">
    <property type="entry name" value="YqaJ"/>
    <property type="match status" value="1"/>
</dbReference>
<dbReference type="InterPro" id="IPR019080">
    <property type="entry name" value="YqaJ_viral_recombinase"/>
</dbReference>
<feature type="coiled-coil region" evidence="2">
    <location>
        <begin position="170"/>
        <end position="247"/>
    </location>
</feature>
<dbReference type="PROSITE" id="PS50966">
    <property type="entry name" value="ZF_SWIM"/>
    <property type="match status" value="1"/>
</dbReference>
<dbReference type="GeneID" id="111108471"/>
<dbReference type="SUPFAM" id="SSF49842">
    <property type="entry name" value="TNF-like"/>
    <property type="match status" value="1"/>
</dbReference>
<dbReference type="SUPFAM" id="SSF52980">
    <property type="entry name" value="Restriction endonuclease-like"/>
    <property type="match status" value="1"/>
</dbReference>
<evidence type="ECO:0000313" key="7">
    <source>
        <dbReference type="RefSeq" id="XP_022300090.1"/>
    </source>
</evidence>
<dbReference type="InterPro" id="IPR007527">
    <property type="entry name" value="Znf_SWIM"/>
</dbReference>
<dbReference type="InterPro" id="IPR008983">
    <property type="entry name" value="Tumour_necrosis_fac-like_dom"/>
</dbReference>
<evidence type="ECO:0000256" key="3">
    <source>
        <dbReference type="SAM" id="SignalP"/>
    </source>
</evidence>
<keyword evidence="2" id="KW-0175">Coiled coil</keyword>
<dbReference type="CDD" id="cd22343">
    <property type="entry name" value="PDDEXK_lambda_exonuclease-like"/>
    <property type="match status" value="1"/>
</dbReference>
<dbReference type="PANTHER" id="PTHR46609:SF7">
    <property type="match status" value="1"/>
</dbReference>
<keyword evidence="1" id="KW-0479">Metal-binding</keyword>
<feature type="domain" description="C1q" evidence="4">
    <location>
        <begin position="295"/>
        <end position="437"/>
    </location>
</feature>
<feature type="coiled-coil region" evidence="2">
    <location>
        <begin position="78"/>
        <end position="112"/>
    </location>
</feature>
<dbReference type="OrthoDB" id="6125743at2759"/>
<keyword evidence="1" id="KW-0863">Zinc-finger</keyword>
<dbReference type="PANTHER" id="PTHR46609">
    <property type="entry name" value="EXONUCLEASE, PHAGE-TYPE/RECB, C-TERMINAL DOMAIN-CONTAINING PROTEIN"/>
    <property type="match status" value="1"/>
</dbReference>
<dbReference type="Gene3D" id="3.90.320.10">
    <property type="match status" value="1"/>
</dbReference>
<dbReference type="PROSITE" id="PS50871">
    <property type="entry name" value="C1Q"/>
    <property type="match status" value="1"/>
</dbReference>
<feature type="domain" description="SWIM-type" evidence="5">
    <location>
        <begin position="478"/>
        <end position="514"/>
    </location>
</feature>
<feature type="signal peptide" evidence="3">
    <location>
        <begin position="1"/>
        <end position="18"/>
    </location>
</feature>
<evidence type="ECO:0000259" key="5">
    <source>
        <dbReference type="PROSITE" id="PS50966"/>
    </source>
</evidence>
<evidence type="ECO:0000313" key="6">
    <source>
        <dbReference type="Proteomes" id="UP000694844"/>
    </source>
</evidence>